<evidence type="ECO:0000313" key="3">
    <source>
        <dbReference type="EMBL" id="KAG6518217.1"/>
    </source>
</evidence>
<dbReference type="PANTHER" id="PTHR31284">
    <property type="entry name" value="ACID PHOSPHATASE-LIKE PROTEIN"/>
    <property type="match status" value="1"/>
</dbReference>
<accession>A0A8J5HC15</accession>
<gene>
    <name evidence="3" type="ORF">ZIOFF_021621</name>
</gene>
<comment type="caution">
    <text evidence="3">The sequence shown here is derived from an EMBL/GenBank/DDBJ whole genome shotgun (WGS) entry which is preliminary data.</text>
</comment>
<dbReference type="Proteomes" id="UP000734854">
    <property type="component" value="Unassembled WGS sequence"/>
</dbReference>
<feature type="chain" id="PRO_5035245199" description="Acid phosphatase" evidence="2">
    <location>
        <begin position="21"/>
        <end position="442"/>
    </location>
</feature>
<evidence type="ECO:0000256" key="2">
    <source>
        <dbReference type="SAM" id="SignalP"/>
    </source>
</evidence>
<dbReference type="Pfam" id="PF03767">
    <property type="entry name" value="Acid_phosphat_B"/>
    <property type="match status" value="2"/>
</dbReference>
<protein>
    <recommendedName>
        <fullName evidence="5">Acid phosphatase</fullName>
    </recommendedName>
</protein>
<evidence type="ECO:0008006" key="5">
    <source>
        <dbReference type="Google" id="ProtNLM"/>
    </source>
</evidence>
<dbReference type="InterPro" id="IPR036412">
    <property type="entry name" value="HAD-like_sf"/>
</dbReference>
<proteinExistence type="predicted"/>
<dbReference type="InterPro" id="IPR005519">
    <property type="entry name" value="Acid_phosphat_B-like"/>
</dbReference>
<dbReference type="Gene3D" id="3.40.50.1000">
    <property type="entry name" value="HAD superfamily/HAD-like"/>
    <property type="match status" value="2"/>
</dbReference>
<keyword evidence="4" id="KW-1185">Reference proteome</keyword>
<feature type="signal peptide" evidence="2">
    <location>
        <begin position="1"/>
        <end position="20"/>
    </location>
</feature>
<keyword evidence="1 2" id="KW-0732">Signal</keyword>
<name>A0A8J5HC15_ZINOF</name>
<evidence type="ECO:0000313" key="4">
    <source>
        <dbReference type="Proteomes" id="UP000734854"/>
    </source>
</evidence>
<reference evidence="3 4" key="1">
    <citation type="submission" date="2020-08" db="EMBL/GenBank/DDBJ databases">
        <title>Plant Genome Project.</title>
        <authorList>
            <person name="Zhang R.-G."/>
        </authorList>
    </citation>
    <scope>NUCLEOTIDE SEQUENCE [LARGE SCALE GENOMIC DNA]</scope>
    <source>
        <tissue evidence="3">Rhizome</tissue>
    </source>
</reference>
<organism evidence="3 4">
    <name type="scientific">Zingiber officinale</name>
    <name type="common">Ginger</name>
    <name type="synonym">Amomum zingiber</name>
    <dbReference type="NCBI Taxonomy" id="94328"/>
    <lineage>
        <taxon>Eukaryota</taxon>
        <taxon>Viridiplantae</taxon>
        <taxon>Streptophyta</taxon>
        <taxon>Embryophyta</taxon>
        <taxon>Tracheophyta</taxon>
        <taxon>Spermatophyta</taxon>
        <taxon>Magnoliopsida</taxon>
        <taxon>Liliopsida</taxon>
        <taxon>Zingiberales</taxon>
        <taxon>Zingiberaceae</taxon>
        <taxon>Zingiber</taxon>
    </lineage>
</organism>
<dbReference type="InterPro" id="IPR023214">
    <property type="entry name" value="HAD_sf"/>
</dbReference>
<dbReference type="SUPFAM" id="SSF56784">
    <property type="entry name" value="HAD-like"/>
    <property type="match status" value="1"/>
</dbReference>
<dbReference type="EMBL" id="JACMSC010000006">
    <property type="protein sequence ID" value="KAG6518217.1"/>
    <property type="molecule type" value="Genomic_DNA"/>
</dbReference>
<sequence>MSPFRFLHLLLILLFSYASANTYHSLLRMVPDDRVFSGSAGFRGAADGIFCDSWRLSVETNNAGHWRIIPENCLGLVEEYMNGDRYSSDSDVVGADSLSFAMTVQIEGDGKDIWIFDIDETLLSNLPYYVVHGYGDAVTNLVEEKSTGEKRRRLSKVGNEGTSYGKLWQALAAAVKKQGRVLLAVGWDKGSTSLVKHEDFLQACDFDSLLLLISSPDVATSMIIKIMSFCTGGFQVCQIGYGSSNYIIQFLIPRSTFKGIPLDLITDGCMLSFIGCFSGLLGKPDTCEHIKFYVEILGVKGMDLFWQVDAPIVDAKVCGDKFLDFQSERSEVFNETSFDEWVDLAKAPALPTSLWLYEELLGLGFQIVLLTGRSTYTSYDIVEWQTADIGKSAVVYKSERRAELEAQGFRIHGNSGDQWSDLLGSPMTKRSFKLPNPMYCVE</sequence>
<evidence type="ECO:0000256" key="1">
    <source>
        <dbReference type="ARBA" id="ARBA00022729"/>
    </source>
</evidence>
<dbReference type="AlphaFoldDB" id="A0A8J5HC15"/>
<dbReference type="PANTHER" id="PTHR31284:SF10">
    <property type="entry name" value="ACID PHOSPHATASE-LIKE PROTEIN"/>
    <property type="match status" value="1"/>
</dbReference>